<organism evidence="6 7">
    <name type="scientific">Melanopsichium pennsylvanicum</name>
    <dbReference type="NCBI Taxonomy" id="63383"/>
    <lineage>
        <taxon>Eukaryota</taxon>
        <taxon>Fungi</taxon>
        <taxon>Dikarya</taxon>
        <taxon>Basidiomycota</taxon>
        <taxon>Ustilaginomycotina</taxon>
        <taxon>Ustilaginomycetes</taxon>
        <taxon>Ustilaginales</taxon>
        <taxon>Ustilaginaceae</taxon>
        <taxon>Melanopsichium</taxon>
    </lineage>
</organism>
<dbReference type="InterPro" id="IPR016024">
    <property type="entry name" value="ARM-type_fold"/>
</dbReference>
<dbReference type="AlphaFoldDB" id="A0AAJ4XHF0"/>
<feature type="compositionally biased region" description="Acidic residues" evidence="3">
    <location>
        <begin position="988"/>
        <end position="998"/>
    </location>
</feature>
<evidence type="ECO:0000259" key="4">
    <source>
        <dbReference type="Pfam" id="PF04802"/>
    </source>
</evidence>
<feature type="compositionally biased region" description="Basic residues" evidence="3">
    <location>
        <begin position="1043"/>
        <end position="1053"/>
    </location>
</feature>
<feature type="compositionally biased region" description="Polar residues" evidence="3">
    <location>
        <begin position="1096"/>
        <end position="1107"/>
    </location>
</feature>
<evidence type="ECO:0000256" key="2">
    <source>
        <dbReference type="ARBA" id="ARBA00023242"/>
    </source>
</evidence>
<evidence type="ECO:0000259" key="5">
    <source>
        <dbReference type="Pfam" id="PF22972"/>
    </source>
</evidence>
<feature type="region of interest" description="Disordered" evidence="3">
    <location>
        <begin position="968"/>
        <end position="1196"/>
    </location>
</feature>
<feature type="compositionally biased region" description="Basic and acidic residues" evidence="3">
    <location>
        <begin position="1125"/>
        <end position="1134"/>
    </location>
</feature>
<dbReference type="GO" id="GO:0072542">
    <property type="term" value="F:protein phosphatase activator activity"/>
    <property type="evidence" value="ECO:0007669"/>
    <property type="project" value="TreeGrafter"/>
</dbReference>
<sequence>MATEDGPSSSNPGNSPPITEVGAQITAQNDVADASGAQASTSTAVSSSEHVIAPEVPLQSSDPDIFAESTIASSNLSAAQISADTELPPIASEPPRHTVVSSNLPDIPDEVLTLGSGQYTAATVAPLEQRNSTTDASMDAEHVMDDYRAAINAPLPSMLNSNAIPLEEDASGDLSASSNEALTLTSTVSRGNYHQCGSARRVKVYELKGETWFDRGTGYCAGVYDETVDEALLVARREEKCQFLEGLDVPAEQDASENESILGSITGQDAATKSSQPQPCQFVVVVSENLESEDILLASKVVKEEVYQRQQDTLVVWTEPTGVDMALSFQEAEGCNEVWEFLTEVQKHFMGLAEEALTDSPPTTPNPHSPTGVLGMSGSGSGLEPLLNITGDYKGLPEPTLANLDKIDAMLKDTTSRGPMMREKITTWLMESHYIRKLVPFFHSVEELEALPSLHTLCTVMQTILLLNDSFLFEYILQDDVFLGVVGMLEYDPEFPRLKANYRDHLTQRARFKQVIDIGDPMIVAKIHQTYRLLYLRDVILARVVDDPTVSILNSFIFFHQNDIVNYCCQNDLFLSKLFHMLMNPEEPEERRSEGVLFLQQLCSMGKLIQFPARISLYRTLTDWGLLNVLQYALERLGQTARNAAAEILMTIIEYDANSVRAHVVSQVEQNTRPLVSMMIDMLHDERDLGLKTQIAEAMRIIFDVASDGGPIAAQAQVLSVPGLNKAKADPDRFLTWIYEAEIGRLCSPFNTLPDFRVLSKGEKLSIQPRHRSDLYGHLCDLLCHTIAHHSFRSQYYVLTSEISKKVGSLLHSREKFLRLSALRFFKYCLASNNQFTNRHFIKIELFSTILGLIEAEGDRNNLIASACLNFFEHMRRENMKTLISHCMDRHGARVRQLAESSQTAPCFSLLVSQWEKNQEPLPQQDAGDTSRSTDVEEKSREQSGNIGRGQMVIAEADPEEENYFNAEENEKDVESHSGGSATGLVPYDDDEESEEGAEVAQVVGKKASSVEGSSSPSSLTRLPEKRRRIDEEGDGEDQLSRLSKRKSGRMSKNKTESAIATGNNINNDDDGDDSSSSSPPQQQQQKQPGGFIRSMANTISSTFSSADNKRETFSCSPSPKRSKSMVDSKHESASDSAKANNNAAKNSGAKNRNGGGSSGALGVKRISLGLTGSAKKMAAQSNVRSTDGSEGSQDS</sequence>
<proteinExistence type="predicted"/>
<accession>A0AAJ4XHF0</accession>
<dbReference type="Proteomes" id="UP001294444">
    <property type="component" value="Unassembled WGS sequence"/>
</dbReference>
<protein>
    <submittedName>
        <fullName evidence="6">Related to PSY2 - subunit of protein phosphatase PP4 complex</fullName>
    </submittedName>
</protein>
<feature type="region of interest" description="Disordered" evidence="3">
    <location>
        <begin position="919"/>
        <end position="952"/>
    </location>
</feature>
<evidence type="ECO:0000313" key="7">
    <source>
        <dbReference type="Proteomes" id="UP001294444"/>
    </source>
</evidence>
<feature type="domain" description="PP4R3 EVH1-like" evidence="5">
    <location>
        <begin position="285"/>
        <end position="349"/>
    </location>
</feature>
<comment type="subcellular location">
    <subcellularLocation>
        <location evidence="1">Nucleus</location>
    </subcellularLocation>
</comment>
<dbReference type="InterPro" id="IPR055236">
    <property type="entry name" value="EVH1_PP4R3"/>
</dbReference>
<feature type="compositionally biased region" description="Low complexity" evidence="3">
    <location>
        <begin position="1"/>
        <end position="17"/>
    </location>
</feature>
<feature type="compositionally biased region" description="Low complexity" evidence="3">
    <location>
        <begin position="1075"/>
        <end position="1091"/>
    </location>
</feature>
<gene>
    <name evidence="6" type="ORF">MEPE_01241</name>
</gene>
<feature type="compositionally biased region" description="Polar residues" evidence="3">
    <location>
        <begin position="1180"/>
        <end position="1196"/>
    </location>
</feature>
<dbReference type="SUPFAM" id="SSF48371">
    <property type="entry name" value="ARM repeat"/>
    <property type="match status" value="1"/>
</dbReference>
<dbReference type="EMBL" id="OAPG01000002">
    <property type="protein sequence ID" value="SNX82535.1"/>
    <property type="molecule type" value="Genomic_DNA"/>
</dbReference>
<dbReference type="InterPro" id="IPR051137">
    <property type="entry name" value="PP4R3-like"/>
</dbReference>
<name>A0AAJ4XHF0_9BASI</name>
<dbReference type="Pfam" id="PF22972">
    <property type="entry name" value="EVH1_PP4R3"/>
    <property type="match status" value="1"/>
</dbReference>
<dbReference type="GO" id="GO:0006974">
    <property type="term" value="P:DNA damage response"/>
    <property type="evidence" value="ECO:0007669"/>
    <property type="project" value="TreeGrafter"/>
</dbReference>
<dbReference type="PANTHER" id="PTHR23318:SF0">
    <property type="entry name" value="SERINE_THREONINE-PROTEIN PHOSPHATASE 4 REGULATORY SUBUNIT 3"/>
    <property type="match status" value="1"/>
</dbReference>
<evidence type="ECO:0000256" key="1">
    <source>
        <dbReference type="ARBA" id="ARBA00004123"/>
    </source>
</evidence>
<keyword evidence="2" id="KW-0539">Nucleus</keyword>
<dbReference type="GO" id="GO:0030289">
    <property type="term" value="C:protein phosphatase 4 complex"/>
    <property type="evidence" value="ECO:0007669"/>
    <property type="project" value="TreeGrafter"/>
</dbReference>
<dbReference type="InterPro" id="IPR011993">
    <property type="entry name" value="PH-like_dom_sf"/>
</dbReference>
<feature type="compositionally biased region" description="Polar residues" evidence="3">
    <location>
        <begin position="1057"/>
        <end position="1067"/>
    </location>
</feature>
<evidence type="ECO:0000313" key="6">
    <source>
        <dbReference type="EMBL" id="SNX82535.1"/>
    </source>
</evidence>
<feature type="compositionally biased region" description="Low complexity" evidence="3">
    <location>
        <begin position="1010"/>
        <end position="1019"/>
    </location>
</feature>
<dbReference type="Pfam" id="PF04802">
    <property type="entry name" value="PP4R3"/>
    <property type="match status" value="1"/>
</dbReference>
<feature type="region of interest" description="Disordered" evidence="3">
    <location>
        <begin position="1"/>
        <end position="22"/>
    </location>
</feature>
<dbReference type="Gene3D" id="2.30.29.30">
    <property type="entry name" value="Pleckstrin-homology domain (PH domain)/Phosphotyrosine-binding domain (PTB)"/>
    <property type="match status" value="1"/>
</dbReference>
<feature type="domain" description="Serine/threonine-protein phosphatase 4 regulatory subunit 3-like central" evidence="4">
    <location>
        <begin position="407"/>
        <end position="916"/>
    </location>
</feature>
<dbReference type="PANTHER" id="PTHR23318">
    <property type="entry name" value="ATP SYNTHASE GAMMA-RELATED"/>
    <property type="match status" value="1"/>
</dbReference>
<evidence type="ECO:0000256" key="3">
    <source>
        <dbReference type="SAM" id="MobiDB-lite"/>
    </source>
</evidence>
<dbReference type="GO" id="GO:0005654">
    <property type="term" value="C:nucleoplasm"/>
    <property type="evidence" value="ECO:0007669"/>
    <property type="project" value="TreeGrafter"/>
</dbReference>
<feature type="compositionally biased region" description="Basic and acidic residues" evidence="3">
    <location>
        <begin position="932"/>
        <end position="942"/>
    </location>
</feature>
<feature type="compositionally biased region" description="Low complexity" evidence="3">
    <location>
        <begin position="1135"/>
        <end position="1153"/>
    </location>
</feature>
<comment type="caution">
    <text evidence="6">The sequence shown here is derived from an EMBL/GenBank/DDBJ whole genome shotgun (WGS) entry which is preliminary data.</text>
</comment>
<dbReference type="InterPro" id="IPR006887">
    <property type="entry name" value="P4R3-like_central_dom"/>
</dbReference>
<keyword evidence="7" id="KW-1185">Reference proteome</keyword>
<reference evidence="6" key="1">
    <citation type="submission" date="2023-10" db="EMBL/GenBank/DDBJ databases">
        <authorList>
            <person name="Guldener U."/>
        </authorList>
    </citation>
    <scope>NUCLEOTIDE SEQUENCE</scope>
    <source>
        <strain evidence="6">Mp4</strain>
    </source>
</reference>